<protein>
    <submittedName>
        <fullName evidence="1">Uncharacterized protein</fullName>
    </submittedName>
</protein>
<evidence type="ECO:0000313" key="2">
    <source>
        <dbReference type="Proteomes" id="UP001017257"/>
    </source>
</evidence>
<geneLocation type="plasmid" evidence="1 2">
    <name>pR24_1</name>
</geneLocation>
<gene>
    <name evidence="1" type="ORF">HPT29_025370</name>
</gene>
<keyword evidence="2" id="KW-1185">Reference proteome</keyword>
<accession>A0ABY5RYZ2</accession>
<sequence>MSSQDLETSARLEAHALLDRLTIDGATFSREDARRLIALIPVTPRRRFSFTGLFQGRGPGFRGRAAGVGDVELDGESKERRVSWNTPMSYRIGGYVVTHTPGQILIDLMWIATREDLSGQSCQLVYDTETGEPRAMEISVQRTLTLLVIRLAYISYVPWKTPEVGRTRDG</sequence>
<reference evidence="1" key="1">
    <citation type="submission" date="2022-08" db="EMBL/GenBank/DDBJ databases">
        <title>Microvirga terrae sp. nov., isolated from soil.</title>
        <authorList>
            <person name="Kim K.H."/>
            <person name="Seo Y.L."/>
            <person name="Kim J.M."/>
            <person name="Lee J.K."/>
            <person name="Han D.M."/>
            <person name="Jeon C.O."/>
        </authorList>
    </citation>
    <scope>NUCLEOTIDE SEQUENCE</scope>
    <source>
        <strain evidence="1">R24</strain>
        <plasmid evidence="1">pR24_1</plasmid>
    </source>
</reference>
<dbReference type="RefSeq" id="WP_173948937.1">
    <property type="nucleotide sequence ID" value="NZ_CP102846.1"/>
</dbReference>
<dbReference type="EMBL" id="CP102846">
    <property type="protein sequence ID" value="UVF22485.1"/>
    <property type="molecule type" value="Genomic_DNA"/>
</dbReference>
<organism evidence="1 2">
    <name type="scientific">Microvirga terrae</name>
    <dbReference type="NCBI Taxonomy" id="2740529"/>
    <lineage>
        <taxon>Bacteria</taxon>
        <taxon>Pseudomonadati</taxon>
        <taxon>Pseudomonadota</taxon>
        <taxon>Alphaproteobacteria</taxon>
        <taxon>Hyphomicrobiales</taxon>
        <taxon>Methylobacteriaceae</taxon>
        <taxon>Microvirga</taxon>
    </lineage>
</organism>
<keyword evidence="1" id="KW-0614">Plasmid</keyword>
<proteinExistence type="predicted"/>
<evidence type="ECO:0000313" key="1">
    <source>
        <dbReference type="EMBL" id="UVF22485.1"/>
    </source>
</evidence>
<name>A0ABY5RYZ2_9HYPH</name>
<dbReference type="Proteomes" id="UP001017257">
    <property type="component" value="Plasmid pR24_1"/>
</dbReference>